<dbReference type="PhylomeDB" id="T1IVG2"/>
<accession>T1IVG2</accession>
<protein>
    <submittedName>
        <fullName evidence="1">Uncharacterized protein</fullName>
    </submittedName>
</protein>
<dbReference type="EnsemblMetazoa" id="SMAR005160-RA">
    <property type="protein sequence ID" value="SMAR005160-PA"/>
    <property type="gene ID" value="SMAR005160"/>
</dbReference>
<dbReference type="eggNOG" id="KOG4074">
    <property type="taxonomic scope" value="Eukaryota"/>
</dbReference>
<dbReference type="GO" id="GO:0043001">
    <property type="term" value="P:Golgi to plasma membrane protein transport"/>
    <property type="evidence" value="ECO:0007669"/>
    <property type="project" value="InterPro"/>
</dbReference>
<keyword evidence="2" id="KW-1185">Reference proteome</keyword>
<dbReference type="AlphaFoldDB" id="T1IVG2"/>
<dbReference type="GO" id="GO:0000139">
    <property type="term" value="C:Golgi membrane"/>
    <property type="evidence" value="ECO:0007669"/>
    <property type="project" value="TreeGrafter"/>
</dbReference>
<evidence type="ECO:0000313" key="2">
    <source>
        <dbReference type="Proteomes" id="UP000014500"/>
    </source>
</evidence>
<sequence>MELEKELTVQSKVNTDLKRLLVASVGEDLEARVHFLTEDKVKLAHDVHHYVQRLLDDHEEMEKLSIQCDVWRSKFLASSLVVDELAKLKAVLSHRYNEVLDTLQNLLDDQMNICQQLQNSYGYLKAVQKNVEPLIDQQCRQPDSIVSLSTEIEKIALKLHLIIGNSNKTFFVDKGKINFSPAQEKAKKMISESRLCFRPPSIPGIAQALRRHWDFIPMLVTNV</sequence>
<dbReference type="PANTHER" id="PTHR13066:SF2">
    <property type="entry name" value="GOLGIN-45"/>
    <property type="match status" value="1"/>
</dbReference>
<dbReference type="InterPro" id="IPR027095">
    <property type="entry name" value="Golgin-45"/>
</dbReference>
<dbReference type="GO" id="GO:0007030">
    <property type="term" value="P:Golgi organization"/>
    <property type="evidence" value="ECO:0007669"/>
    <property type="project" value="InterPro"/>
</dbReference>
<reference evidence="2" key="1">
    <citation type="submission" date="2011-05" db="EMBL/GenBank/DDBJ databases">
        <authorList>
            <person name="Richards S.R."/>
            <person name="Qu J."/>
            <person name="Jiang H."/>
            <person name="Jhangiani S.N."/>
            <person name="Agravi P."/>
            <person name="Goodspeed R."/>
            <person name="Gross S."/>
            <person name="Mandapat C."/>
            <person name="Jackson L."/>
            <person name="Mathew T."/>
            <person name="Pu L."/>
            <person name="Thornton R."/>
            <person name="Saada N."/>
            <person name="Wilczek-Boney K.B."/>
            <person name="Lee S."/>
            <person name="Kovar C."/>
            <person name="Wu Y."/>
            <person name="Scherer S.E."/>
            <person name="Worley K.C."/>
            <person name="Muzny D.M."/>
            <person name="Gibbs R."/>
        </authorList>
    </citation>
    <scope>NUCLEOTIDE SEQUENCE</scope>
    <source>
        <strain evidence="2">Brora</strain>
    </source>
</reference>
<reference evidence="1" key="2">
    <citation type="submission" date="2015-02" db="UniProtKB">
        <authorList>
            <consortium name="EnsemblMetazoa"/>
        </authorList>
    </citation>
    <scope>IDENTIFICATION</scope>
</reference>
<dbReference type="STRING" id="126957.T1IVG2"/>
<evidence type="ECO:0000313" key="1">
    <source>
        <dbReference type="EnsemblMetazoa" id="SMAR005160-PA"/>
    </source>
</evidence>
<name>T1IVG2_STRMM</name>
<organism evidence="1 2">
    <name type="scientific">Strigamia maritima</name>
    <name type="common">European centipede</name>
    <name type="synonym">Geophilus maritimus</name>
    <dbReference type="NCBI Taxonomy" id="126957"/>
    <lineage>
        <taxon>Eukaryota</taxon>
        <taxon>Metazoa</taxon>
        <taxon>Ecdysozoa</taxon>
        <taxon>Arthropoda</taxon>
        <taxon>Myriapoda</taxon>
        <taxon>Chilopoda</taxon>
        <taxon>Pleurostigmophora</taxon>
        <taxon>Geophilomorpha</taxon>
        <taxon>Linotaeniidae</taxon>
        <taxon>Strigamia</taxon>
    </lineage>
</organism>
<dbReference type="Proteomes" id="UP000014500">
    <property type="component" value="Unassembled WGS sequence"/>
</dbReference>
<proteinExistence type="predicted"/>
<dbReference type="PANTHER" id="PTHR13066">
    <property type="entry name" value="BASIC LEUCINE ZIPPER NUCLEAR FACTOR 1 BLZF1 PROTEIN"/>
    <property type="match status" value="1"/>
</dbReference>
<dbReference type="EMBL" id="JH431584">
    <property type="status" value="NOT_ANNOTATED_CDS"/>
    <property type="molecule type" value="Genomic_DNA"/>
</dbReference>
<dbReference type="HOGENOM" id="CLU_1241513_0_0_1"/>